<evidence type="ECO:0000256" key="1">
    <source>
        <dbReference type="ARBA" id="ARBA00023125"/>
    </source>
</evidence>
<feature type="transmembrane region" description="Helical" evidence="2">
    <location>
        <begin position="190"/>
        <end position="212"/>
    </location>
</feature>
<keyword evidence="1" id="KW-0238">DNA-binding</keyword>
<reference evidence="4 5" key="1">
    <citation type="submission" date="2019-04" db="EMBL/GenBank/DDBJ databases">
        <title>Psychroflexus halotolerans sp. nov., isolated from a marine solar saltern.</title>
        <authorList>
            <person name="Feng X."/>
        </authorList>
    </citation>
    <scope>NUCLEOTIDE SEQUENCE [LARGE SCALE GENOMIC DNA]</scope>
    <source>
        <strain evidence="4 5">WDS2C27</strain>
    </source>
</reference>
<dbReference type="GO" id="GO:0003677">
    <property type="term" value="F:DNA binding"/>
    <property type="evidence" value="ECO:0007669"/>
    <property type="project" value="UniProtKB-KW"/>
</dbReference>
<dbReference type="InterPro" id="IPR036680">
    <property type="entry name" value="SPOR-like_sf"/>
</dbReference>
<feature type="transmembrane region" description="Helical" evidence="2">
    <location>
        <begin position="6"/>
        <end position="24"/>
    </location>
</feature>
<dbReference type="Pfam" id="PF05036">
    <property type="entry name" value="SPOR"/>
    <property type="match status" value="1"/>
</dbReference>
<dbReference type="PROSITE" id="PS51724">
    <property type="entry name" value="SPOR"/>
    <property type="match status" value="1"/>
</dbReference>
<keyword evidence="5" id="KW-1185">Reference proteome</keyword>
<dbReference type="SUPFAM" id="SSF110997">
    <property type="entry name" value="Sporulation related repeat"/>
    <property type="match status" value="1"/>
</dbReference>
<name>A0A4U5TUL6_9FLAO</name>
<proteinExistence type="predicted"/>
<dbReference type="GO" id="GO:0042834">
    <property type="term" value="F:peptidoglycan binding"/>
    <property type="evidence" value="ECO:0007669"/>
    <property type="project" value="InterPro"/>
</dbReference>
<evidence type="ECO:0000313" key="5">
    <source>
        <dbReference type="Proteomes" id="UP000306552"/>
    </source>
</evidence>
<evidence type="ECO:0000256" key="2">
    <source>
        <dbReference type="SAM" id="Phobius"/>
    </source>
</evidence>
<dbReference type="SUPFAM" id="SSF47729">
    <property type="entry name" value="IHF-like DNA-binding proteins"/>
    <property type="match status" value="1"/>
</dbReference>
<feature type="domain" description="SPOR" evidence="3">
    <location>
        <begin position="255"/>
        <end position="332"/>
    </location>
</feature>
<keyword evidence="2" id="KW-1133">Transmembrane helix</keyword>
<keyword evidence="2" id="KW-0812">Transmembrane</keyword>
<sequence>MKNLISIINFLETIIYLILFDMNIQYYIKTLLYRHDCVIVNGLGGFVTQKQASKLENGYFFPPKKNLTFNESLGDSHDGLLANHIAKNEKVSFQIAQQKIKTFSKKIKDTLEDETDIYLKDLGHFKMNTERKLVFKPDNTDWLIEAYGLPKFKVDQVEIPQENSEKKQPVEITTAAKVKTLKDAQPKKNYWKYAAVGIIALGLAGLVGSQIYQKDVKAHNLVQQEKAKQLIDQKIQESSFFVQKPLKALSVEVKPKTFGKYHIVGGAFRIRANVDKKINQLQRQGFDAKYIGQNKYGLHQVVYASFQDKTQALKKLSQIKSQNNPYAWLYVKEL</sequence>
<gene>
    <name evidence="4" type="ORF">FCN74_01995</name>
</gene>
<comment type="caution">
    <text evidence="4">The sequence shown here is derived from an EMBL/GenBank/DDBJ whole genome shotgun (WGS) entry which is preliminary data.</text>
</comment>
<accession>A0A4U5TUL6</accession>
<dbReference type="Pfam" id="PF18175">
    <property type="entry name" value="HU-CCDC81_bac_2"/>
    <property type="match status" value="1"/>
</dbReference>
<protein>
    <submittedName>
        <fullName evidence="4">SPOR domain-containing protein</fullName>
    </submittedName>
</protein>
<dbReference type="AlphaFoldDB" id="A0A4U5TUL6"/>
<dbReference type="InterPro" id="IPR040495">
    <property type="entry name" value="HU-CCDC81_bac_1"/>
</dbReference>
<dbReference type="OrthoDB" id="653949at2"/>
<dbReference type="InterPro" id="IPR007730">
    <property type="entry name" value="SPOR-like_dom"/>
</dbReference>
<dbReference type="Gene3D" id="3.30.70.1070">
    <property type="entry name" value="Sporulation related repeat"/>
    <property type="match status" value="1"/>
</dbReference>
<dbReference type="InterPro" id="IPR010992">
    <property type="entry name" value="IHF-like_DNA-bd_dom_sf"/>
</dbReference>
<dbReference type="Pfam" id="PF18174">
    <property type="entry name" value="HU-CCDC81_bac_1"/>
    <property type="match status" value="1"/>
</dbReference>
<keyword evidence="2" id="KW-0472">Membrane</keyword>
<dbReference type="Proteomes" id="UP000306552">
    <property type="component" value="Unassembled WGS sequence"/>
</dbReference>
<evidence type="ECO:0000259" key="3">
    <source>
        <dbReference type="PROSITE" id="PS51724"/>
    </source>
</evidence>
<dbReference type="EMBL" id="SWMU01000001">
    <property type="protein sequence ID" value="TKS57214.1"/>
    <property type="molecule type" value="Genomic_DNA"/>
</dbReference>
<dbReference type="InterPro" id="IPR041268">
    <property type="entry name" value="HU-CCDC81_bac_2"/>
</dbReference>
<organism evidence="4 5">
    <name type="scientific">Mesohalobacter halotolerans</name>
    <dbReference type="NCBI Taxonomy" id="1883405"/>
    <lineage>
        <taxon>Bacteria</taxon>
        <taxon>Pseudomonadati</taxon>
        <taxon>Bacteroidota</taxon>
        <taxon>Flavobacteriia</taxon>
        <taxon>Flavobacteriales</taxon>
        <taxon>Flavobacteriaceae</taxon>
        <taxon>Mesohalobacter</taxon>
    </lineage>
</organism>
<evidence type="ECO:0000313" key="4">
    <source>
        <dbReference type="EMBL" id="TKS57214.1"/>
    </source>
</evidence>